<evidence type="ECO:0000256" key="16">
    <source>
        <dbReference type="ARBA" id="ARBA00049209"/>
    </source>
</evidence>
<dbReference type="eggNOG" id="COG0062">
    <property type="taxonomic scope" value="Bacteria"/>
</dbReference>
<dbReference type="EMBL" id="CP001825">
    <property type="protein sequence ID" value="ACZ41850.1"/>
    <property type="molecule type" value="Genomic_DNA"/>
</dbReference>
<comment type="subunit">
    <text evidence="17">Homotetramer.</text>
</comment>
<keyword evidence="9 18" id="KW-0630">Potassium</keyword>
<dbReference type="CDD" id="cd01171">
    <property type="entry name" value="YXKO-related"/>
    <property type="match status" value="1"/>
</dbReference>
<evidence type="ECO:0000313" key="22">
    <source>
        <dbReference type="EMBL" id="ACZ41850.1"/>
    </source>
</evidence>
<evidence type="ECO:0000256" key="1">
    <source>
        <dbReference type="ARBA" id="ARBA00000013"/>
    </source>
</evidence>
<dbReference type="InterPro" id="IPR029056">
    <property type="entry name" value="Ribokinase-like"/>
</dbReference>
<evidence type="ECO:0000256" key="15">
    <source>
        <dbReference type="ARBA" id="ARBA00048238"/>
    </source>
</evidence>
<comment type="catalytic activity">
    <reaction evidence="15 17 19">
        <text>(6S)-NADHX + ADP = AMP + phosphate + NADH + H(+)</text>
        <dbReference type="Rhea" id="RHEA:32223"/>
        <dbReference type="ChEBI" id="CHEBI:15378"/>
        <dbReference type="ChEBI" id="CHEBI:43474"/>
        <dbReference type="ChEBI" id="CHEBI:57945"/>
        <dbReference type="ChEBI" id="CHEBI:64074"/>
        <dbReference type="ChEBI" id="CHEBI:456215"/>
        <dbReference type="ChEBI" id="CHEBI:456216"/>
        <dbReference type="EC" id="4.2.1.136"/>
    </reaction>
</comment>
<comment type="similarity">
    <text evidence="3 19">In the N-terminal section; belongs to the NnrE/AIBP family.</text>
</comment>
<feature type="binding site" evidence="18">
    <location>
        <begin position="112"/>
        <end position="118"/>
    </location>
    <ligand>
        <name>(6S)-NADPHX</name>
        <dbReference type="ChEBI" id="CHEBI:64076"/>
    </ligand>
</feature>
<feature type="binding site" evidence="17">
    <location>
        <position position="245"/>
    </location>
    <ligand>
        <name>(6S)-NADPHX</name>
        <dbReference type="ChEBI" id="CHEBI:64076"/>
    </ligand>
</feature>
<dbReference type="GO" id="GO:0110051">
    <property type="term" value="P:metabolite repair"/>
    <property type="evidence" value="ECO:0007669"/>
    <property type="project" value="TreeGrafter"/>
</dbReference>
<dbReference type="HAMAP" id="MF_01965">
    <property type="entry name" value="NADHX_dehydratase"/>
    <property type="match status" value="1"/>
</dbReference>
<comment type="catalytic activity">
    <reaction evidence="16 17 19">
        <text>(6S)-NADPHX + ADP = AMP + phosphate + NADPH + H(+)</text>
        <dbReference type="Rhea" id="RHEA:32235"/>
        <dbReference type="ChEBI" id="CHEBI:15378"/>
        <dbReference type="ChEBI" id="CHEBI:43474"/>
        <dbReference type="ChEBI" id="CHEBI:57783"/>
        <dbReference type="ChEBI" id="CHEBI:64076"/>
        <dbReference type="ChEBI" id="CHEBI:456215"/>
        <dbReference type="ChEBI" id="CHEBI:456216"/>
        <dbReference type="EC" id="4.2.1.136"/>
    </reaction>
</comment>
<evidence type="ECO:0000259" key="21">
    <source>
        <dbReference type="PROSITE" id="PS51385"/>
    </source>
</evidence>
<comment type="similarity">
    <text evidence="4 19">In the C-terminal section; belongs to the NnrD/CARKD family.</text>
</comment>
<keyword evidence="7 17" id="KW-0067">ATP-binding</keyword>
<evidence type="ECO:0000256" key="3">
    <source>
        <dbReference type="ARBA" id="ARBA00006001"/>
    </source>
</evidence>
<accession>D1CFZ4</accession>
<comment type="caution">
    <text evidence="17">Lacks conserved residue(s) required for the propagation of feature annotation.</text>
</comment>
<comment type="similarity">
    <text evidence="18">Belongs to the NnrE/AIBP family.</text>
</comment>
<dbReference type="InterPro" id="IPR036652">
    <property type="entry name" value="YjeF_N_dom_sf"/>
</dbReference>
<keyword evidence="22" id="KW-0418">Kinase</keyword>
<dbReference type="HOGENOM" id="CLU_024853_4_1_0"/>
<evidence type="ECO:0000256" key="12">
    <source>
        <dbReference type="ARBA" id="ARBA00023239"/>
    </source>
</evidence>
<dbReference type="GO" id="GO:0052855">
    <property type="term" value="F:ADP-dependent NAD(P)H-hydrate dehydratase activity"/>
    <property type="evidence" value="ECO:0007669"/>
    <property type="project" value="UniProtKB-UniRule"/>
</dbReference>
<feature type="domain" description="YjeF C-terminal" evidence="20">
    <location>
        <begin position="210"/>
        <end position="517"/>
    </location>
</feature>
<feature type="binding site" evidence="17">
    <location>
        <position position="316"/>
    </location>
    <ligand>
        <name>(6S)-NADPHX</name>
        <dbReference type="ChEBI" id="CHEBI:64076"/>
    </ligand>
</feature>
<feature type="binding site" evidence="17">
    <location>
        <position position="391"/>
    </location>
    <ligand>
        <name>(6S)-NADPHX</name>
        <dbReference type="ChEBI" id="CHEBI:64076"/>
    </ligand>
</feature>
<dbReference type="GO" id="GO:0046872">
    <property type="term" value="F:metal ion binding"/>
    <property type="evidence" value="ECO:0007669"/>
    <property type="project" value="UniProtKB-UniRule"/>
</dbReference>
<keyword evidence="5 18" id="KW-0479">Metal-binding</keyword>
<evidence type="ECO:0000256" key="8">
    <source>
        <dbReference type="ARBA" id="ARBA00022857"/>
    </source>
</evidence>
<evidence type="ECO:0000256" key="19">
    <source>
        <dbReference type="PIRNR" id="PIRNR017184"/>
    </source>
</evidence>
<dbReference type="AlphaFoldDB" id="D1CFZ4"/>
<evidence type="ECO:0000256" key="6">
    <source>
        <dbReference type="ARBA" id="ARBA00022741"/>
    </source>
</evidence>
<feature type="binding site" evidence="18">
    <location>
        <position position="61"/>
    </location>
    <ligand>
        <name>K(+)</name>
        <dbReference type="ChEBI" id="CHEBI:29103"/>
    </ligand>
</feature>
<dbReference type="OrthoDB" id="9806925at2"/>
<keyword evidence="10 17" id="KW-0520">NAD</keyword>
<dbReference type="GO" id="GO:0016301">
    <property type="term" value="F:kinase activity"/>
    <property type="evidence" value="ECO:0007669"/>
    <property type="project" value="UniProtKB-KW"/>
</dbReference>
<feature type="domain" description="YjeF N-terminal" evidence="21">
    <location>
        <begin position="10"/>
        <end position="202"/>
    </location>
</feature>
<comment type="catalytic activity">
    <reaction evidence="2 18 19">
        <text>(6R)-NADPHX = (6S)-NADPHX</text>
        <dbReference type="Rhea" id="RHEA:32227"/>
        <dbReference type="ChEBI" id="CHEBI:64076"/>
        <dbReference type="ChEBI" id="CHEBI:64077"/>
        <dbReference type="EC" id="5.1.99.6"/>
    </reaction>
</comment>
<feature type="binding site" evidence="18">
    <location>
        <position position="108"/>
    </location>
    <ligand>
        <name>K(+)</name>
        <dbReference type="ChEBI" id="CHEBI:29103"/>
    </ligand>
</feature>
<comment type="function">
    <text evidence="14 19">Bifunctional enzyme that catalyzes the epimerization of the S- and R-forms of NAD(P)HX and the dehydration of the S-form of NAD(P)HX at the expense of ADP, which is converted to AMP. This allows the repair of both epimers of NAD(P)HX, a damaged form of NAD(P)H that is a result of enzymatic or heat-dependent hydration.</text>
</comment>
<dbReference type="PROSITE" id="PS51383">
    <property type="entry name" value="YJEF_C_3"/>
    <property type="match status" value="1"/>
</dbReference>
<dbReference type="eggNOG" id="COG0063">
    <property type="taxonomic scope" value="Bacteria"/>
</dbReference>
<dbReference type="PROSITE" id="PS51385">
    <property type="entry name" value="YJEF_N"/>
    <property type="match status" value="1"/>
</dbReference>
<dbReference type="InterPro" id="IPR000631">
    <property type="entry name" value="CARKD"/>
</dbReference>
<dbReference type="HAMAP" id="MF_01966">
    <property type="entry name" value="NADHX_epimerase"/>
    <property type="match status" value="1"/>
</dbReference>
<feature type="binding site" evidence="17">
    <location>
        <position position="457"/>
    </location>
    <ligand>
        <name>AMP</name>
        <dbReference type="ChEBI" id="CHEBI:456215"/>
    </ligand>
</feature>
<dbReference type="InterPro" id="IPR004443">
    <property type="entry name" value="YjeF_N_dom"/>
</dbReference>
<proteinExistence type="inferred from homology"/>
<evidence type="ECO:0000313" key="23">
    <source>
        <dbReference type="Proteomes" id="UP000000323"/>
    </source>
</evidence>
<dbReference type="RefSeq" id="WP_012874885.1">
    <property type="nucleotide sequence ID" value="NC_013525.1"/>
</dbReference>
<name>D1CFZ4_THET1</name>
<comment type="function">
    <text evidence="18">Catalyzes the epimerization of the S- and R-forms of NAD(P)HX, a damaged form of NAD(P)H that is a result of enzymatic or heat-dependent hydration. This is a prerequisite for the S-specific NAD(P)H-hydrate dehydratase to allow the repair of both epimers of NAD(P)HX.</text>
</comment>
<protein>
    <recommendedName>
        <fullName evidence="19">Bifunctional NAD(P)H-hydrate repair enzyme</fullName>
    </recommendedName>
    <alternativeName>
        <fullName evidence="19">Nicotinamide nucleotide repair protein</fullName>
    </alternativeName>
    <domain>
        <recommendedName>
            <fullName evidence="19">ADP-dependent (S)-NAD(P)H-hydrate dehydratase</fullName>
            <ecNumber evidence="19">4.2.1.136</ecNumber>
        </recommendedName>
        <alternativeName>
            <fullName evidence="19">ADP-dependent NAD(P)HX dehydratase</fullName>
        </alternativeName>
    </domain>
    <domain>
        <recommendedName>
            <fullName evidence="19">NAD(P)H-hydrate epimerase</fullName>
            <ecNumber evidence="19">5.1.99.6</ecNumber>
        </recommendedName>
    </domain>
</protein>
<evidence type="ECO:0000256" key="2">
    <source>
        <dbReference type="ARBA" id="ARBA00000909"/>
    </source>
</evidence>
<sequence length="517" mass="54978">MIPVVTADQMRSIEELAFKSGETVESLSQRAAESIADEILRLIREELLHPPVAVVAGPGNNGLDAIKTANILANSGISVKVFSWKRQESNSQQAELEDVLDESRTILDGIFGIGLSRNVEGEAAQIIERLNSFRSEADARTVSIDIPSGLHSDNGKVMGASIVADYTVTLGYPKSGLYTGKGPESAGVIVHKPLGFTIPEDFSPLAWGFTQNEYEVKFPERKVGSHKNDNGRLIVLGGSLKYPGAPVLAARAAARAGAGYVTVAFPRSLYYTITSHLNQETVWPLPEAEPFTLGPASVEEAREAASTYKALVVGNGVGREEATIDFVLELLGLPGPEQRRAIGFRPSPNLPKKNDKHQIPPTVVDGDGLFALASQDSWWVSTPQVQILTPHPGEMARLVNKSVSEVESDRFGISVSSSKEWGKVVLLKGAYPLIAKPDGEVYLLIESHPEVSSAGTGDVLAGLCGFFLSLGYPAADAAQAALVLGSRAASIASETVSKNCVGATDLIDALPAARMSL</sequence>
<keyword evidence="11 18" id="KW-0413">Isomerase</keyword>
<evidence type="ECO:0000256" key="11">
    <source>
        <dbReference type="ARBA" id="ARBA00023235"/>
    </source>
</evidence>
<feature type="binding site" evidence="18">
    <location>
        <begin position="60"/>
        <end position="64"/>
    </location>
    <ligand>
        <name>(6S)-NADPHX</name>
        <dbReference type="ChEBI" id="CHEBI:64076"/>
    </ligand>
</feature>
<evidence type="ECO:0000256" key="7">
    <source>
        <dbReference type="ARBA" id="ARBA00022840"/>
    </source>
</evidence>
<comment type="cofactor">
    <cofactor evidence="18 19">
        <name>K(+)</name>
        <dbReference type="ChEBI" id="CHEBI:29103"/>
    </cofactor>
    <text evidence="18 19">Binds 1 potassium ion per subunit.</text>
</comment>
<keyword evidence="12 17" id="KW-0456">Lyase</keyword>
<dbReference type="GO" id="GO:0005524">
    <property type="term" value="F:ATP binding"/>
    <property type="evidence" value="ECO:0007669"/>
    <property type="project" value="UniProtKB-UniRule"/>
</dbReference>
<dbReference type="PANTHER" id="PTHR12592">
    <property type="entry name" value="ATP-DEPENDENT (S)-NAD(P)H-HYDRATE DEHYDRATASE FAMILY MEMBER"/>
    <property type="match status" value="1"/>
</dbReference>
<dbReference type="NCBIfam" id="TIGR00196">
    <property type="entry name" value="yjeF_cterm"/>
    <property type="match status" value="1"/>
</dbReference>
<evidence type="ECO:0000256" key="10">
    <source>
        <dbReference type="ARBA" id="ARBA00023027"/>
    </source>
</evidence>
<dbReference type="Pfam" id="PF01256">
    <property type="entry name" value="Carb_kinase"/>
    <property type="match status" value="1"/>
</dbReference>
<dbReference type="EC" id="5.1.99.6" evidence="19"/>
<comment type="function">
    <text evidence="17">Catalyzes the dehydration of the S-form of NAD(P)HX at the expense of ADP, which is converted to AMP. Together with NAD(P)HX epimerase, which catalyzes the epimerization of the S- and R-forms, the enzyme allows the repair of both epimers of NAD(P)HX, a damaged form of NAD(P)H that is a result of enzymatic or heat-dependent hydration.</text>
</comment>
<keyword evidence="23" id="KW-1185">Reference proteome</keyword>
<keyword evidence="6 17" id="KW-0547">Nucleotide-binding</keyword>
<dbReference type="InterPro" id="IPR030677">
    <property type="entry name" value="Nnr"/>
</dbReference>
<dbReference type="GO" id="GO:0046496">
    <property type="term" value="P:nicotinamide nucleotide metabolic process"/>
    <property type="evidence" value="ECO:0007669"/>
    <property type="project" value="UniProtKB-UniRule"/>
</dbReference>
<feature type="binding site" evidence="17">
    <location>
        <position position="458"/>
    </location>
    <ligand>
        <name>(6S)-NADPHX</name>
        <dbReference type="ChEBI" id="CHEBI:64076"/>
    </ligand>
</feature>
<keyword evidence="8 17" id="KW-0521">NADP</keyword>
<dbReference type="SUPFAM" id="SSF53613">
    <property type="entry name" value="Ribokinase-like"/>
    <property type="match status" value="1"/>
</dbReference>
<dbReference type="SUPFAM" id="SSF64153">
    <property type="entry name" value="YjeF N-terminal domain-like"/>
    <property type="match status" value="1"/>
</dbReference>
<dbReference type="GO" id="GO:0052856">
    <property type="term" value="F:NAD(P)HX epimerase activity"/>
    <property type="evidence" value="ECO:0007669"/>
    <property type="project" value="UniProtKB-UniRule"/>
</dbReference>
<organism evidence="22 23">
    <name type="scientific">Thermobaculum terrenum (strain ATCC BAA-798 / CCMEE 7001 / YNP1)</name>
    <dbReference type="NCBI Taxonomy" id="525904"/>
    <lineage>
        <taxon>Bacteria</taxon>
        <taxon>Bacillati</taxon>
        <taxon>Chloroflexota</taxon>
        <taxon>Chloroflexia</taxon>
        <taxon>Candidatus Thermobaculales</taxon>
        <taxon>Candidatus Thermobaculaceae</taxon>
        <taxon>Thermobaculum</taxon>
    </lineage>
</organism>
<dbReference type="STRING" id="525904.Tter_0933"/>
<comment type="cofactor">
    <cofactor evidence="17">
        <name>Mg(2+)</name>
        <dbReference type="ChEBI" id="CHEBI:18420"/>
    </cofactor>
</comment>
<reference evidence="23" key="1">
    <citation type="journal article" date="2010" name="Stand. Genomic Sci.">
        <title>Complete genome sequence of 'Thermobaculum terrenum' type strain (YNP1).</title>
        <authorList>
            <person name="Kiss H."/>
            <person name="Cleland D."/>
            <person name="Lapidus A."/>
            <person name="Lucas S."/>
            <person name="Glavina Del Rio T."/>
            <person name="Nolan M."/>
            <person name="Tice H."/>
            <person name="Han C."/>
            <person name="Goodwin L."/>
            <person name="Pitluck S."/>
            <person name="Liolios K."/>
            <person name="Ivanova N."/>
            <person name="Mavromatis K."/>
            <person name="Ovchinnikova G."/>
            <person name="Pati A."/>
            <person name="Chen A."/>
            <person name="Palaniappan K."/>
            <person name="Land M."/>
            <person name="Hauser L."/>
            <person name="Chang Y."/>
            <person name="Jeffries C."/>
            <person name="Lu M."/>
            <person name="Brettin T."/>
            <person name="Detter J."/>
            <person name="Goker M."/>
            <person name="Tindall B."/>
            <person name="Beck B."/>
            <person name="McDermott T."/>
            <person name="Woyke T."/>
            <person name="Bristow J."/>
            <person name="Eisen J."/>
            <person name="Markowitz V."/>
            <person name="Hugenholtz P."/>
            <person name="Kyrpides N."/>
            <person name="Klenk H."/>
            <person name="Cheng J."/>
        </authorList>
    </citation>
    <scope>NUCLEOTIDE SEQUENCE [LARGE SCALE GENOMIC DNA]</scope>
    <source>
        <strain evidence="23">ATCC BAA-798 / YNP1</strain>
    </source>
</reference>
<dbReference type="EC" id="4.2.1.136" evidence="19"/>
<comment type="similarity">
    <text evidence="17">Belongs to the NnrD/CARKD family.</text>
</comment>
<evidence type="ECO:0000256" key="5">
    <source>
        <dbReference type="ARBA" id="ARBA00022723"/>
    </source>
</evidence>
<feature type="binding site" evidence="18">
    <location>
        <position position="145"/>
    </location>
    <ligand>
        <name>(6S)-NADPHX</name>
        <dbReference type="ChEBI" id="CHEBI:64076"/>
    </ligand>
</feature>
<comment type="catalytic activity">
    <reaction evidence="1 18 19">
        <text>(6R)-NADHX = (6S)-NADHX</text>
        <dbReference type="Rhea" id="RHEA:32215"/>
        <dbReference type="ChEBI" id="CHEBI:64074"/>
        <dbReference type="ChEBI" id="CHEBI:64075"/>
        <dbReference type="EC" id="5.1.99.6"/>
    </reaction>
</comment>
<keyword evidence="22" id="KW-0808">Transferase</keyword>
<evidence type="ECO:0000256" key="9">
    <source>
        <dbReference type="ARBA" id="ARBA00022958"/>
    </source>
</evidence>
<dbReference type="Gene3D" id="3.40.50.10260">
    <property type="entry name" value="YjeF N-terminal domain"/>
    <property type="match status" value="1"/>
</dbReference>
<feature type="binding site" evidence="18">
    <location>
        <position position="148"/>
    </location>
    <ligand>
        <name>K(+)</name>
        <dbReference type="ChEBI" id="CHEBI:29103"/>
    </ligand>
</feature>
<evidence type="ECO:0000256" key="14">
    <source>
        <dbReference type="ARBA" id="ARBA00025153"/>
    </source>
</evidence>
<dbReference type="Proteomes" id="UP000000323">
    <property type="component" value="Chromosome 1"/>
</dbReference>
<evidence type="ECO:0000256" key="4">
    <source>
        <dbReference type="ARBA" id="ARBA00009524"/>
    </source>
</evidence>
<evidence type="ECO:0000256" key="17">
    <source>
        <dbReference type="HAMAP-Rule" id="MF_01965"/>
    </source>
</evidence>
<gene>
    <name evidence="17" type="primary">nnrD</name>
    <name evidence="18" type="synonym">nnrE</name>
    <name evidence="22" type="ordered locus">Tter_0933</name>
</gene>
<evidence type="ECO:0000259" key="20">
    <source>
        <dbReference type="PROSITE" id="PS51383"/>
    </source>
</evidence>
<evidence type="ECO:0000256" key="18">
    <source>
        <dbReference type="HAMAP-Rule" id="MF_01966"/>
    </source>
</evidence>
<dbReference type="Gene3D" id="3.40.1190.20">
    <property type="match status" value="1"/>
</dbReference>
<dbReference type="KEGG" id="ttr:Tter_0933"/>
<dbReference type="PIRSF" id="PIRSF017184">
    <property type="entry name" value="Nnr"/>
    <property type="match status" value="1"/>
</dbReference>
<evidence type="ECO:0000256" key="13">
    <source>
        <dbReference type="ARBA" id="ARBA00023268"/>
    </source>
</evidence>
<dbReference type="PANTHER" id="PTHR12592:SF0">
    <property type="entry name" value="ATP-DEPENDENT (S)-NAD(P)H-HYDRATE DEHYDRATASE"/>
    <property type="match status" value="1"/>
</dbReference>
<keyword evidence="13" id="KW-0511">Multifunctional enzyme</keyword>
<dbReference type="Pfam" id="PF03853">
    <property type="entry name" value="YjeF_N"/>
    <property type="match status" value="1"/>
</dbReference>